<comment type="caution">
    <text evidence="1">The sequence shown here is derived from an EMBL/GenBank/DDBJ whole genome shotgun (WGS) entry which is preliminary data.</text>
</comment>
<dbReference type="EMBL" id="BONV01000037">
    <property type="protein sequence ID" value="GIG83301.1"/>
    <property type="molecule type" value="Genomic_DNA"/>
</dbReference>
<proteinExistence type="predicted"/>
<evidence type="ECO:0000313" key="1">
    <source>
        <dbReference type="EMBL" id="GIG83301.1"/>
    </source>
</evidence>
<accession>A0A8J3PYL6</accession>
<gene>
    <name evidence="1" type="ORF">Pka01_64280</name>
</gene>
<reference evidence="1 2" key="1">
    <citation type="submission" date="2021-01" db="EMBL/GenBank/DDBJ databases">
        <title>Whole genome shotgun sequence of Planotetraspora kaengkrachanensis NBRC 104272.</title>
        <authorList>
            <person name="Komaki H."/>
            <person name="Tamura T."/>
        </authorList>
    </citation>
    <scope>NUCLEOTIDE SEQUENCE [LARGE SCALE GENOMIC DNA]</scope>
    <source>
        <strain evidence="1 2">NBRC 104272</strain>
    </source>
</reference>
<sequence>MIEIVREVLPEERVGRAEQVARHLVNVLATKHNIPADVHVPGCDEAVVSVFVGLLARTDGRSIWWSVPNIDGNRKRPFVRLRYFVPTAAAGLADDYATIRGADLGELLASGRITHVAAELAALWFGEEVGDVASPV</sequence>
<dbReference type="RefSeq" id="WP_203886617.1">
    <property type="nucleotide sequence ID" value="NZ_BAABHH010000026.1"/>
</dbReference>
<evidence type="ECO:0000313" key="2">
    <source>
        <dbReference type="Proteomes" id="UP000630097"/>
    </source>
</evidence>
<keyword evidence="2" id="KW-1185">Reference proteome</keyword>
<protein>
    <submittedName>
        <fullName evidence="1">Uncharacterized protein</fullName>
    </submittedName>
</protein>
<dbReference type="AlphaFoldDB" id="A0A8J3PYL6"/>
<name>A0A8J3PYL6_9ACTN</name>
<organism evidence="1 2">
    <name type="scientific">Planotetraspora kaengkrachanensis</name>
    <dbReference type="NCBI Taxonomy" id="575193"/>
    <lineage>
        <taxon>Bacteria</taxon>
        <taxon>Bacillati</taxon>
        <taxon>Actinomycetota</taxon>
        <taxon>Actinomycetes</taxon>
        <taxon>Streptosporangiales</taxon>
        <taxon>Streptosporangiaceae</taxon>
        <taxon>Planotetraspora</taxon>
    </lineage>
</organism>
<dbReference type="Proteomes" id="UP000630097">
    <property type="component" value="Unassembled WGS sequence"/>
</dbReference>